<evidence type="ECO:0000313" key="1">
    <source>
        <dbReference type="EMBL" id="KAF9943694.1"/>
    </source>
</evidence>
<comment type="caution">
    <text evidence="1">The sequence shown here is derived from an EMBL/GenBank/DDBJ whole genome shotgun (WGS) entry which is preliminary data.</text>
</comment>
<reference evidence="1" key="1">
    <citation type="journal article" date="2020" name="Fungal Divers.">
        <title>Resolving the Mortierellaceae phylogeny through synthesis of multi-gene phylogenetics and phylogenomics.</title>
        <authorList>
            <person name="Vandepol N."/>
            <person name="Liber J."/>
            <person name="Desiro A."/>
            <person name="Na H."/>
            <person name="Kennedy M."/>
            <person name="Barry K."/>
            <person name="Grigoriev I.V."/>
            <person name="Miller A.N."/>
            <person name="O'Donnell K."/>
            <person name="Stajich J.E."/>
            <person name="Bonito G."/>
        </authorList>
    </citation>
    <scope>NUCLEOTIDE SEQUENCE</scope>
    <source>
        <strain evidence="1">CK1249</strain>
    </source>
</reference>
<protein>
    <submittedName>
        <fullName evidence="1">Uncharacterized protein</fullName>
    </submittedName>
</protein>
<dbReference type="AlphaFoldDB" id="A0A9P6IPF0"/>
<gene>
    <name evidence="1" type="ORF">BGZ70_005552</name>
</gene>
<dbReference type="EMBL" id="JAAAHY010002969">
    <property type="protein sequence ID" value="KAF9943694.1"/>
    <property type="molecule type" value="Genomic_DNA"/>
</dbReference>
<dbReference type="Proteomes" id="UP000738359">
    <property type="component" value="Unassembled WGS sequence"/>
</dbReference>
<organism evidence="1 2">
    <name type="scientific">Mortierella alpina</name>
    <name type="common">Oleaginous fungus</name>
    <name type="synonym">Mortierella renispora</name>
    <dbReference type="NCBI Taxonomy" id="64518"/>
    <lineage>
        <taxon>Eukaryota</taxon>
        <taxon>Fungi</taxon>
        <taxon>Fungi incertae sedis</taxon>
        <taxon>Mucoromycota</taxon>
        <taxon>Mortierellomycotina</taxon>
        <taxon>Mortierellomycetes</taxon>
        <taxon>Mortierellales</taxon>
        <taxon>Mortierellaceae</taxon>
        <taxon>Mortierella</taxon>
    </lineage>
</organism>
<feature type="non-terminal residue" evidence="1">
    <location>
        <position position="147"/>
    </location>
</feature>
<accession>A0A9P6IPF0</accession>
<sequence>MIISDHPLLQTVPHYTLVSRGTRTPLHSFVLEKPSTDFERLVYEQVLHLLKIYLQDLPAPSASGVVGGESSVATWWWGRRAGSWSCSPFEAVKKDEGPTLTEAMVDGMKLCKLQDNARLDPLQDRPDIRFKFFILQQHPRQISARGK</sequence>
<dbReference type="OrthoDB" id="2447334at2759"/>
<keyword evidence="2" id="KW-1185">Reference proteome</keyword>
<proteinExistence type="predicted"/>
<evidence type="ECO:0000313" key="2">
    <source>
        <dbReference type="Proteomes" id="UP000738359"/>
    </source>
</evidence>
<name>A0A9P6IPF0_MORAP</name>